<gene>
    <name evidence="2" type="ORF">G3576_18340</name>
</gene>
<dbReference type="AlphaFoldDB" id="A0A6M1LPR9"/>
<reference evidence="2 3" key="1">
    <citation type="submission" date="2020-02" db="EMBL/GenBank/DDBJ databases">
        <authorList>
            <person name="Kim H.M."/>
            <person name="Jeon C.O."/>
        </authorList>
    </citation>
    <scope>NUCLEOTIDE SEQUENCE [LARGE SCALE GENOMIC DNA]</scope>
    <source>
        <strain evidence="2 3">PeD5</strain>
    </source>
</reference>
<accession>A0A6M1LPR9</accession>
<proteinExistence type="predicted"/>
<evidence type="ECO:0000313" key="3">
    <source>
        <dbReference type="Proteomes" id="UP000475385"/>
    </source>
</evidence>
<dbReference type="RefSeq" id="WP_164695888.1">
    <property type="nucleotide sequence ID" value="NZ_JAAIKB010000007.1"/>
</dbReference>
<dbReference type="EMBL" id="JAAIKB010000007">
    <property type="protein sequence ID" value="NGM21989.1"/>
    <property type="molecule type" value="Genomic_DNA"/>
</dbReference>
<evidence type="ECO:0000259" key="1">
    <source>
        <dbReference type="Pfam" id="PF04717"/>
    </source>
</evidence>
<dbReference type="Proteomes" id="UP000475385">
    <property type="component" value="Unassembled WGS sequence"/>
</dbReference>
<comment type="caution">
    <text evidence="2">The sequence shown here is derived from an EMBL/GenBank/DDBJ whole genome shotgun (WGS) entry which is preliminary data.</text>
</comment>
<keyword evidence="3" id="KW-1185">Reference proteome</keyword>
<dbReference type="InterPro" id="IPR006531">
    <property type="entry name" value="Gp5/Vgr_OB"/>
</dbReference>
<dbReference type="Pfam" id="PF04717">
    <property type="entry name" value="Phage_base_V"/>
    <property type="match status" value="1"/>
</dbReference>
<reference evidence="2 3" key="2">
    <citation type="submission" date="2020-03" db="EMBL/GenBank/DDBJ databases">
        <title>Roseomonas stagni sp. nov., isolated from pond water in Japan.</title>
        <authorList>
            <person name="Furuhata K."/>
            <person name="Miyamoto H."/>
            <person name="Goto K."/>
        </authorList>
    </citation>
    <scope>NUCLEOTIDE SEQUENCE [LARGE SCALE GENOMIC DNA]</scope>
    <source>
        <strain evidence="2 3">PeD5</strain>
    </source>
</reference>
<name>A0A6M1LPR9_9PROT</name>
<dbReference type="Gene3D" id="2.40.50.230">
    <property type="entry name" value="Gp5 N-terminal domain"/>
    <property type="match status" value="1"/>
</dbReference>
<evidence type="ECO:0000313" key="2">
    <source>
        <dbReference type="EMBL" id="NGM21989.1"/>
    </source>
</evidence>
<dbReference type="InterPro" id="IPR037026">
    <property type="entry name" value="Vgr_OB-fold_dom_sf"/>
</dbReference>
<organism evidence="2 3">
    <name type="scientific">Falsiroseomonas algicola</name>
    <dbReference type="NCBI Taxonomy" id="2716930"/>
    <lineage>
        <taxon>Bacteria</taxon>
        <taxon>Pseudomonadati</taxon>
        <taxon>Pseudomonadota</taxon>
        <taxon>Alphaproteobacteria</taxon>
        <taxon>Acetobacterales</taxon>
        <taxon>Roseomonadaceae</taxon>
        <taxon>Falsiroseomonas</taxon>
    </lineage>
</organism>
<protein>
    <recommendedName>
        <fullName evidence="1">Gp5/Type VI secretion system Vgr protein OB-fold domain-containing protein</fullName>
    </recommendedName>
</protein>
<dbReference type="SUPFAM" id="SSF69255">
    <property type="entry name" value="gp5 N-terminal domain-like"/>
    <property type="match status" value="1"/>
</dbReference>
<feature type="domain" description="Gp5/Type VI secretion system Vgr protein OB-fold" evidence="1">
    <location>
        <begin position="8"/>
        <end position="78"/>
    </location>
</feature>
<sequence>MPAFHGLYRASVVNTGDPMGQGRLQVQVPAVSGGASQWALPCRPPAATRQTAAPAVGATVWVMFEGGDASRPVWMGVL</sequence>